<organism evidence="2 3">
    <name type="scientific">Calidithermus roseus</name>
    <dbReference type="NCBI Taxonomy" id="1644118"/>
    <lineage>
        <taxon>Bacteria</taxon>
        <taxon>Thermotogati</taxon>
        <taxon>Deinococcota</taxon>
        <taxon>Deinococci</taxon>
        <taxon>Thermales</taxon>
        <taxon>Thermaceae</taxon>
        <taxon>Calidithermus</taxon>
    </lineage>
</organism>
<sequence length="309" mass="34274">MRLRLEAWNPDYALPQVGLDDGGGVEGVITDLEPPWQPLEPPAQEWGVLYFVDGRQRIDAVVANEYGQRALLVTLAAGALVRDDAGIRPAGEPRIERVLLHVEGHEFEPVEISPFCYRPVALKGINDLRMLAGRVNEQMRALEARLAQELEGGLVVLDGPIFVAPGLTPREDVIGYAKTMWQRYLPPAEERILSRLAPAQRTPIFRIPQNARRPLELFSWYMRLPLNPAAPFHSGAALLRVETPAGDLEQARNLADLSVGLLCSLASSPSRDPRAPQNLIPVGGLELWLGRYMGQAEVVRRRILQGLFP</sequence>
<keyword evidence="3" id="KW-1185">Reference proteome</keyword>
<evidence type="ECO:0000313" key="2">
    <source>
        <dbReference type="EMBL" id="RIH83952.1"/>
    </source>
</evidence>
<evidence type="ECO:0000313" key="3">
    <source>
        <dbReference type="Proteomes" id="UP000265341"/>
    </source>
</evidence>
<reference evidence="2 3" key="1">
    <citation type="submission" date="2018-08" db="EMBL/GenBank/DDBJ databases">
        <title>Meiothermus roseus NBRC 110900 genome sequencing project.</title>
        <authorList>
            <person name="Da Costa M.S."/>
            <person name="Albuquerque L."/>
            <person name="Raposo P."/>
            <person name="Froufe H.J.C."/>
            <person name="Barroso C.S."/>
            <person name="Egas C."/>
        </authorList>
    </citation>
    <scope>NUCLEOTIDE SEQUENCE [LARGE SCALE GENOMIC DNA]</scope>
    <source>
        <strain evidence="2 3">NBRC 110900</strain>
    </source>
</reference>
<comment type="caution">
    <text evidence="2">The sequence shown here is derived from an EMBL/GenBank/DDBJ whole genome shotgun (WGS) entry which is preliminary data.</text>
</comment>
<gene>
    <name evidence="2" type="ORF">Mrose_02841</name>
</gene>
<name>A0A399ENA1_9DEIN</name>
<dbReference type="Pfam" id="PF09376">
    <property type="entry name" value="NurA"/>
    <property type="match status" value="1"/>
</dbReference>
<dbReference type="OrthoDB" id="255198at2"/>
<dbReference type="InterPro" id="IPR018977">
    <property type="entry name" value="NurA_domain"/>
</dbReference>
<dbReference type="InterPro" id="IPR012337">
    <property type="entry name" value="RNaseH-like_sf"/>
</dbReference>
<evidence type="ECO:0000259" key="1">
    <source>
        <dbReference type="Pfam" id="PF09376"/>
    </source>
</evidence>
<dbReference type="Proteomes" id="UP000265341">
    <property type="component" value="Unassembled WGS sequence"/>
</dbReference>
<dbReference type="AlphaFoldDB" id="A0A399ENA1"/>
<dbReference type="RefSeq" id="WP_119279384.1">
    <property type="nucleotide sequence ID" value="NZ_QWLA01000066.1"/>
</dbReference>
<protein>
    <recommendedName>
        <fullName evidence="1">NurA domain-containing protein</fullName>
    </recommendedName>
</protein>
<feature type="domain" description="NurA" evidence="1">
    <location>
        <begin position="133"/>
        <end position="279"/>
    </location>
</feature>
<proteinExistence type="predicted"/>
<dbReference type="SUPFAM" id="SSF53098">
    <property type="entry name" value="Ribonuclease H-like"/>
    <property type="match status" value="1"/>
</dbReference>
<accession>A0A399ENA1</accession>
<dbReference type="EMBL" id="QWLA01000066">
    <property type="protein sequence ID" value="RIH83952.1"/>
    <property type="molecule type" value="Genomic_DNA"/>
</dbReference>